<keyword evidence="2" id="KW-1185">Reference proteome</keyword>
<evidence type="ECO:0000313" key="2">
    <source>
        <dbReference type="Proteomes" id="UP001054837"/>
    </source>
</evidence>
<comment type="caution">
    <text evidence="1">The sequence shown here is derived from an EMBL/GenBank/DDBJ whole genome shotgun (WGS) entry which is preliminary data.</text>
</comment>
<dbReference type="AlphaFoldDB" id="A0AAV4TLH2"/>
<reference evidence="1 2" key="1">
    <citation type="submission" date="2021-06" db="EMBL/GenBank/DDBJ databases">
        <title>Caerostris darwini draft genome.</title>
        <authorList>
            <person name="Kono N."/>
            <person name="Arakawa K."/>
        </authorList>
    </citation>
    <scope>NUCLEOTIDE SEQUENCE [LARGE SCALE GENOMIC DNA]</scope>
</reference>
<gene>
    <name evidence="1" type="ORF">CDAR_380451</name>
</gene>
<dbReference type="EMBL" id="BPLQ01009683">
    <property type="protein sequence ID" value="GIY45946.1"/>
    <property type="molecule type" value="Genomic_DNA"/>
</dbReference>
<accession>A0AAV4TLH2</accession>
<proteinExistence type="predicted"/>
<sequence length="87" mass="9948">MKRYDGVKCLSSVCWPCASPASLNASSNGTRFQLKDLEKEEEKRYTIPNKCDFDLRRRVLGWTKVTLRTDELIIMSGKNCLGVKHLP</sequence>
<protein>
    <submittedName>
        <fullName evidence="1">Uncharacterized protein</fullName>
    </submittedName>
</protein>
<evidence type="ECO:0000313" key="1">
    <source>
        <dbReference type="EMBL" id="GIY45946.1"/>
    </source>
</evidence>
<organism evidence="1 2">
    <name type="scientific">Caerostris darwini</name>
    <dbReference type="NCBI Taxonomy" id="1538125"/>
    <lineage>
        <taxon>Eukaryota</taxon>
        <taxon>Metazoa</taxon>
        <taxon>Ecdysozoa</taxon>
        <taxon>Arthropoda</taxon>
        <taxon>Chelicerata</taxon>
        <taxon>Arachnida</taxon>
        <taxon>Araneae</taxon>
        <taxon>Araneomorphae</taxon>
        <taxon>Entelegynae</taxon>
        <taxon>Araneoidea</taxon>
        <taxon>Araneidae</taxon>
        <taxon>Caerostris</taxon>
    </lineage>
</organism>
<name>A0AAV4TLH2_9ARAC</name>
<dbReference type="Proteomes" id="UP001054837">
    <property type="component" value="Unassembled WGS sequence"/>
</dbReference>